<dbReference type="InterPro" id="IPR011009">
    <property type="entry name" value="Kinase-like_dom_sf"/>
</dbReference>
<gene>
    <name evidence="1" type="ORF">DFH08DRAFT_877816</name>
</gene>
<dbReference type="EMBL" id="JARIHO010000030">
    <property type="protein sequence ID" value="KAJ7337022.1"/>
    <property type="molecule type" value="Genomic_DNA"/>
</dbReference>
<feature type="non-terminal residue" evidence="1">
    <location>
        <position position="1"/>
    </location>
</feature>
<reference evidence="1" key="1">
    <citation type="submission" date="2023-03" db="EMBL/GenBank/DDBJ databases">
        <title>Massive genome expansion in bonnet fungi (Mycena s.s.) driven by repeated elements and novel gene families across ecological guilds.</title>
        <authorList>
            <consortium name="Lawrence Berkeley National Laboratory"/>
            <person name="Harder C.B."/>
            <person name="Miyauchi S."/>
            <person name="Viragh M."/>
            <person name="Kuo A."/>
            <person name="Thoen E."/>
            <person name="Andreopoulos B."/>
            <person name="Lu D."/>
            <person name="Skrede I."/>
            <person name="Drula E."/>
            <person name="Henrissat B."/>
            <person name="Morin E."/>
            <person name="Kohler A."/>
            <person name="Barry K."/>
            <person name="LaButti K."/>
            <person name="Morin E."/>
            <person name="Salamov A."/>
            <person name="Lipzen A."/>
            <person name="Mereny Z."/>
            <person name="Hegedus B."/>
            <person name="Baldrian P."/>
            <person name="Stursova M."/>
            <person name="Weitz H."/>
            <person name="Taylor A."/>
            <person name="Grigoriev I.V."/>
            <person name="Nagy L.G."/>
            <person name="Martin F."/>
            <person name="Kauserud H."/>
        </authorList>
    </citation>
    <scope>NUCLEOTIDE SEQUENCE</scope>
    <source>
        <strain evidence="1">CBHHK002</strain>
    </source>
</reference>
<organism evidence="1 2">
    <name type="scientific">Mycena albidolilacea</name>
    <dbReference type="NCBI Taxonomy" id="1033008"/>
    <lineage>
        <taxon>Eukaryota</taxon>
        <taxon>Fungi</taxon>
        <taxon>Dikarya</taxon>
        <taxon>Basidiomycota</taxon>
        <taxon>Agaricomycotina</taxon>
        <taxon>Agaricomycetes</taxon>
        <taxon>Agaricomycetidae</taxon>
        <taxon>Agaricales</taxon>
        <taxon>Marasmiineae</taxon>
        <taxon>Mycenaceae</taxon>
        <taxon>Mycena</taxon>
    </lineage>
</organism>
<evidence type="ECO:0008006" key="3">
    <source>
        <dbReference type="Google" id="ProtNLM"/>
    </source>
</evidence>
<keyword evidence="2" id="KW-1185">Reference proteome</keyword>
<dbReference type="SUPFAM" id="SSF56112">
    <property type="entry name" value="Protein kinase-like (PK-like)"/>
    <property type="match status" value="1"/>
</dbReference>
<evidence type="ECO:0000313" key="2">
    <source>
        <dbReference type="Proteomes" id="UP001218218"/>
    </source>
</evidence>
<dbReference type="Gene3D" id="1.10.510.10">
    <property type="entry name" value="Transferase(Phosphotransferase) domain 1"/>
    <property type="match status" value="1"/>
</dbReference>
<sequence>MLAMDPVLRFDFQRSSDYTPRIGRRAIHQMITGAAAIHSRGVIHGDFHPGNFGFAAPELNKFSDIDLCACRLDPDFFPL</sequence>
<accession>A0AAD6ZSK8</accession>
<dbReference type="AlphaFoldDB" id="A0AAD6ZSK8"/>
<dbReference type="Proteomes" id="UP001218218">
    <property type="component" value="Unassembled WGS sequence"/>
</dbReference>
<evidence type="ECO:0000313" key="1">
    <source>
        <dbReference type="EMBL" id="KAJ7337022.1"/>
    </source>
</evidence>
<comment type="caution">
    <text evidence="1">The sequence shown here is derived from an EMBL/GenBank/DDBJ whole genome shotgun (WGS) entry which is preliminary data.</text>
</comment>
<name>A0AAD6ZSK8_9AGAR</name>
<protein>
    <recommendedName>
        <fullName evidence="3">Protein kinase domain-containing protein</fullName>
    </recommendedName>
</protein>
<proteinExistence type="predicted"/>